<dbReference type="AlphaFoldDB" id="A0AAW1WD22"/>
<organism evidence="2 3">
    <name type="scientific">Rubus argutus</name>
    <name type="common">Southern blackberry</name>
    <dbReference type="NCBI Taxonomy" id="59490"/>
    <lineage>
        <taxon>Eukaryota</taxon>
        <taxon>Viridiplantae</taxon>
        <taxon>Streptophyta</taxon>
        <taxon>Embryophyta</taxon>
        <taxon>Tracheophyta</taxon>
        <taxon>Spermatophyta</taxon>
        <taxon>Magnoliopsida</taxon>
        <taxon>eudicotyledons</taxon>
        <taxon>Gunneridae</taxon>
        <taxon>Pentapetalae</taxon>
        <taxon>rosids</taxon>
        <taxon>fabids</taxon>
        <taxon>Rosales</taxon>
        <taxon>Rosaceae</taxon>
        <taxon>Rosoideae</taxon>
        <taxon>Rosoideae incertae sedis</taxon>
        <taxon>Rubus</taxon>
    </lineage>
</organism>
<keyword evidence="3" id="KW-1185">Reference proteome</keyword>
<dbReference type="EMBL" id="JBEDUW010000006">
    <property type="protein sequence ID" value="KAK9922491.1"/>
    <property type="molecule type" value="Genomic_DNA"/>
</dbReference>
<evidence type="ECO:0000313" key="1">
    <source>
        <dbReference type="EMBL" id="KAK9922491.1"/>
    </source>
</evidence>
<name>A0AAW1WD22_RUBAR</name>
<gene>
    <name evidence="1" type="ORF">M0R45_030953</name>
    <name evidence="2" type="ORF">M0R45_030955</name>
</gene>
<evidence type="ECO:0000313" key="3">
    <source>
        <dbReference type="Proteomes" id="UP001457282"/>
    </source>
</evidence>
<dbReference type="EMBL" id="JBEDUW010000006">
    <property type="protein sequence ID" value="KAK9922493.1"/>
    <property type="molecule type" value="Genomic_DNA"/>
</dbReference>
<comment type="caution">
    <text evidence="2">The sequence shown here is derived from an EMBL/GenBank/DDBJ whole genome shotgun (WGS) entry which is preliminary data.</text>
</comment>
<dbReference type="Proteomes" id="UP001457282">
    <property type="component" value="Unassembled WGS sequence"/>
</dbReference>
<sequence length="100" mass="11004">MGRQWAQGRTARLRLGLIDQSRDGGAVDWVTTGLRRGRDDDGWAFFSSLLPSGSPLFLSSFHSFLVIFSSSSFAVQWRLGGIARARLVLDGGGDEDVMVW</sequence>
<proteinExistence type="predicted"/>
<protein>
    <submittedName>
        <fullName evidence="2">Uncharacterized protein</fullName>
    </submittedName>
</protein>
<reference evidence="2 3" key="1">
    <citation type="journal article" date="2023" name="G3 (Bethesda)">
        <title>A chromosome-length genome assembly and annotation of blackberry (Rubus argutus, cv. 'Hillquist').</title>
        <authorList>
            <person name="Bruna T."/>
            <person name="Aryal R."/>
            <person name="Dudchenko O."/>
            <person name="Sargent D.J."/>
            <person name="Mead D."/>
            <person name="Buti M."/>
            <person name="Cavallini A."/>
            <person name="Hytonen T."/>
            <person name="Andres J."/>
            <person name="Pham M."/>
            <person name="Weisz D."/>
            <person name="Mascagni F."/>
            <person name="Usai G."/>
            <person name="Natali L."/>
            <person name="Bassil N."/>
            <person name="Fernandez G.E."/>
            <person name="Lomsadze A."/>
            <person name="Armour M."/>
            <person name="Olukolu B."/>
            <person name="Poorten T."/>
            <person name="Britton C."/>
            <person name="Davik J."/>
            <person name="Ashrafi H."/>
            <person name="Aiden E.L."/>
            <person name="Borodovsky M."/>
            <person name="Worthington M."/>
        </authorList>
    </citation>
    <scope>NUCLEOTIDE SEQUENCE [LARGE SCALE GENOMIC DNA]</scope>
    <source>
        <strain evidence="2">PI 553951</strain>
    </source>
</reference>
<evidence type="ECO:0000313" key="2">
    <source>
        <dbReference type="EMBL" id="KAK9922493.1"/>
    </source>
</evidence>
<accession>A0AAW1WD22</accession>